<sequence>MASHSAYDSSLSSRLTYLYQKMPGKATIKSRRHHPGRKKRPKALFLPFLFRN</sequence>
<proteinExistence type="predicted"/>
<dbReference type="AlphaFoldDB" id="A0A133KGU7"/>
<evidence type="ECO:0000313" key="1">
    <source>
        <dbReference type="EMBL" id="KWZ78745.1"/>
    </source>
</evidence>
<gene>
    <name evidence="1" type="ORF">HMPREF3213_02880</name>
</gene>
<name>A0A133KGU7_HEYCO</name>
<organism evidence="1 2">
    <name type="scientific">Heyndrickxia coagulans</name>
    <name type="common">Weizmannia coagulans</name>
    <dbReference type="NCBI Taxonomy" id="1398"/>
    <lineage>
        <taxon>Bacteria</taxon>
        <taxon>Bacillati</taxon>
        <taxon>Bacillota</taxon>
        <taxon>Bacilli</taxon>
        <taxon>Bacillales</taxon>
        <taxon>Bacillaceae</taxon>
        <taxon>Heyndrickxia</taxon>
    </lineage>
</organism>
<dbReference type="EMBL" id="LRPN01000136">
    <property type="protein sequence ID" value="KWZ78745.1"/>
    <property type="molecule type" value="Genomic_DNA"/>
</dbReference>
<evidence type="ECO:0000313" key="2">
    <source>
        <dbReference type="Proteomes" id="UP000070376"/>
    </source>
</evidence>
<comment type="caution">
    <text evidence="1">The sequence shown here is derived from an EMBL/GenBank/DDBJ whole genome shotgun (WGS) entry which is preliminary data.</text>
</comment>
<dbReference type="Proteomes" id="UP000070376">
    <property type="component" value="Unassembled WGS sequence"/>
</dbReference>
<accession>A0A133KGU7</accession>
<reference evidence="2" key="1">
    <citation type="submission" date="2016-01" db="EMBL/GenBank/DDBJ databases">
        <authorList>
            <person name="Mitreva M."/>
            <person name="Pepin K.H."/>
            <person name="Mihindukulasuriya K.A."/>
            <person name="Fulton R."/>
            <person name="Fronick C."/>
            <person name="O'Laughlin M."/>
            <person name="Miner T."/>
            <person name="Herter B."/>
            <person name="Rosa B.A."/>
            <person name="Cordes M."/>
            <person name="Tomlinson C."/>
            <person name="Wollam A."/>
            <person name="Palsikar V.B."/>
            <person name="Mardis E.R."/>
            <person name="Wilson R.K."/>
        </authorList>
    </citation>
    <scope>NUCLEOTIDE SEQUENCE [LARGE SCALE GENOMIC DNA]</scope>
    <source>
        <strain evidence="2">GED7749B</strain>
    </source>
</reference>
<protein>
    <submittedName>
        <fullName evidence="1">Uncharacterized protein</fullName>
    </submittedName>
</protein>